<evidence type="ECO:0000259" key="1">
    <source>
        <dbReference type="Pfam" id="PF13524"/>
    </source>
</evidence>
<dbReference type="InterPro" id="IPR055259">
    <property type="entry name" value="YkvP/CgeB_Glyco_trans-like"/>
</dbReference>
<evidence type="ECO:0000313" key="3">
    <source>
        <dbReference type="Proteomes" id="UP000249890"/>
    </source>
</evidence>
<dbReference type="Pfam" id="PF13524">
    <property type="entry name" value="Glyco_trans_1_2"/>
    <property type="match status" value="1"/>
</dbReference>
<dbReference type="SUPFAM" id="SSF53756">
    <property type="entry name" value="UDP-Glycosyltransferase/glycogen phosphorylase"/>
    <property type="match status" value="1"/>
</dbReference>
<organism evidence="2 3">
    <name type="scientific">Paenibacillus donghaensis</name>
    <dbReference type="NCBI Taxonomy" id="414771"/>
    <lineage>
        <taxon>Bacteria</taxon>
        <taxon>Bacillati</taxon>
        <taxon>Bacillota</taxon>
        <taxon>Bacilli</taxon>
        <taxon>Bacillales</taxon>
        <taxon>Paenibacillaceae</taxon>
        <taxon>Paenibacillus</taxon>
    </lineage>
</organism>
<proteinExistence type="predicted"/>
<accession>A0A2Z2KKM2</accession>
<evidence type="ECO:0000313" key="2">
    <source>
        <dbReference type="EMBL" id="ASA23900.1"/>
    </source>
</evidence>
<dbReference type="KEGG" id="pdh:B9T62_25830"/>
<sequence>MNNDFILPAPPQPLTPAEQEKLRGRLIGFKGGYDEGYLRGRLAILDGRAEEVLPVRNIHVMYVASGKGYPYSPLDDAVLAALQKLTIQVTVTDVRQNLIELIAAQRPDLVLVLDGMDLPLEQINILRGAGIKTAIWLTDDPYYTDFTAKVVNYYDYVFTLERNCVEFYQELGCTDVHYLPFAAHREHYRPTTTRSPITRDVSFIGSAYWNRVNFFREVLPELMTYNSVINGIWWDRLPEAALYGERIEVGKWMSPQETASAYSGSKIVINLHRSHIDEVANNNTLSIPAVSPNPRTFEIAASGTLQLCDARDDMGNFYKPGKEIETFDSPREMMDKIHYYLNHEEERRAIALAAYERTLKDHTYNKRIDQLLTVIYGPA</sequence>
<feature type="domain" description="Spore protein YkvP/CgeB glycosyl transferase-like" evidence="1">
    <location>
        <begin position="214"/>
        <end position="372"/>
    </location>
</feature>
<dbReference type="EMBL" id="CP021780">
    <property type="protein sequence ID" value="ASA23900.1"/>
    <property type="molecule type" value="Genomic_DNA"/>
</dbReference>
<keyword evidence="3" id="KW-1185">Reference proteome</keyword>
<gene>
    <name evidence="2" type="ORF">B9T62_25830</name>
</gene>
<dbReference type="Proteomes" id="UP000249890">
    <property type="component" value="Chromosome"/>
</dbReference>
<reference evidence="2 3" key="1">
    <citation type="submission" date="2017-06" db="EMBL/GenBank/DDBJ databases">
        <title>Complete genome sequence of Paenibacillus donghaensis KCTC 13049T isolated from East Sea sediment, South Korea.</title>
        <authorList>
            <person name="Jung B.K."/>
            <person name="Hong S.-J."/>
            <person name="Shin J.-H."/>
        </authorList>
    </citation>
    <scope>NUCLEOTIDE SEQUENCE [LARGE SCALE GENOMIC DNA]</scope>
    <source>
        <strain evidence="2 3">KCTC 13049</strain>
    </source>
</reference>
<dbReference type="OrthoDB" id="110463at2"/>
<dbReference type="AlphaFoldDB" id="A0A2Z2KKM2"/>
<dbReference type="RefSeq" id="WP_087917885.1">
    <property type="nucleotide sequence ID" value="NZ_CP021780.1"/>
</dbReference>
<protein>
    <submittedName>
        <fullName evidence="2">Spore maturation protein cgeB</fullName>
    </submittedName>
</protein>
<name>A0A2Z2KKM2_9BACL</name>